<dbReference type="InterPro" id="IPR050628">
    <property type="entry name" value="SNF2_RAD54_helicase_TF"/>
</dbReference>
<dbReference type="GO" id="GO:0005634">
    <property type="term" value="C:nucleus"/>
    <property type="evidence" value="ECO:0007669"/>
    <property type="project" value="UniProtKB-SubCell"/>
</dbReference>
<feature type="domain" description="Helicase C-terminal" evidence="17">
    <location>
        <begin position="994"/>
        <end position="1160"/>
    </location>
</feature>
<dbReference type="InterPro" id="IPR001650">
    <property type="entry name" value="Helicase_C-like"/>
</dbReference>
<dbReference type="STRING" id="39966.A0A369K6G5"/>
<dbReference type="SMART" id="SM00487">
    <property type="entry name" value="DEXDc"/>
    <property type="match status" value="1"/>
</dbReference>
<dbReference type="GO" id="GO:0003676">
    <property type="term" value="F:nucleic acid binding"/>
    <property type="evidence" value="ECO:0007669"/>
    <property type="project" value="InterPro"/>
</dbReference>
<evidence type="ECO:0000256" key="1">
    <source>
        <dbReference type="ARBA" id="ARBA00004123"/>
    </source>
</evidence>
<dbReference type="SUPFAM" id="SSF57850">
    <property type="entry name" value="RING/U-box"/>
    <property type="match status" value="1"/>
</dbReference>
<keyword evidence="7" id="KW-0378">Hydrolase</keyword>
<evidence type="ECO:0000259" key="15">
    <source>
        <dbReference type="PROSITE" id="PS50089"/>
    </source>
</evidence>
<dbReference type="Gene3D" id="3.40.50.10810">
    <property type="entry name" value="Tandem AAA-ATPase domain"/>
    <property type="match status" value="1"/>
</dbReference>
<proteinExistence type="inferred from homology"/>
<dbReference type="Proteomes" id="UP000076154">
    <property type="component" value="Unassembled WGS sequence"/>
</dbReference>
<dbReference type="OrthoDB" id="448448at2759"/>
<dbReference type="PROSITE" id="PS51192">
    <property type="entry name" value="HELICASE_ATP_BIND_1"/>
    <property type="match status" value="1"/>
</dbReference>
<keyword evidence="6 13" id="KW-0863">Zinc-finger</keyword>
<evidence type="ECO:0000256" key="10">
    <source>
        <dbReference type="ARBA" id="ARBA00022840"/>
    </source>
</evidence>
<dbReference type="GO" id="GO:0005524">
    <property type="term" value="F:ATP binding"/>
    <property type="evidence" value="ECO:0007669"/>
    <property type="project" value="UniProtKB-KW"/>
</dbReference>
<keyword evidence="3" id="KW-0479">Metal-binding</keyword>
<dbReference type="InterPro" id="IPR038718">
    <property type="entry name" value="SNF2-like_sf"/>
</dbReference>
<evidence type="ECO:0000256" key="2">
    <source>
        <dbReference type="ARBA" id="ARBA00007025"/>
    </source>
</evidence>
<gene>
    <name evidence="18" type="primary">RAD5</name>
    <name evidence="18" type="ORF">Hypma_016022</name>
</gene>
<dbReference type="InterPro" id="IPR014001">
    <property type="entry name" value="Helicase_ATP-bd"/>
</dbReference>
<dbReference type="GO" id="GO:0008094">
    <property type="term" value="F:ATP-dependent activity, acting on DNA"/>
    <property type="evidence" value="ECO:0007669"/>
    <property type="project" value="TreeGrafter"/>
</dbReference>
<dbReference type="SMART" id="SM00490">
    <property type="entry name" value="HELICc"/>
    <property type="match status" value="1"/>
</dbReference>
<keyword evidence="9" id="KW-0862">Zinc</keyword>
<dbReference type="SMART" id="SM00910">
    <property type="entry name" value="HIRAN"/>
    <property type="match status" value="1"/>
</dbReference>
<evidence type="ECO:0000256" key="7">
    <source>
        <dbReference type="ARBA" id="ARBA00022801"/>
    </source>
</evidence>
<dbReference type="Pfam" id="PF00176">
    <property type="entry name" value="SNF2-rel_dom"/>
    <property type="match status" value="1"/>
</dbReference>
<dbReference type="GO" id="GO:0006281">
    <property type="term" value="P:DNA repair"/>
    <property type="evidence" value="ECO:0007669"/>
    <property type="project" value="UniProtKB-KW"/>
</dbReference>
<evidence type="ECO:0000256" key="14">
    <source>
        <dbReference type="SAM" id="MobiDB-lite"/>
    </source>
</evidence>
<comment type="subcellular location">
    <subcellularLocation>
        <location evidence="1">Nucleus</location>
    </subcellularLocation>
</comment>
<comment type="similarity">
    <text evidence="2">Belongs to the SNF2/RAD54 helicase family.</text>
</comment>
<feature type="region of interest" description="Disordered" evidence="14">
    <location>
        <begin position="1"/>
        <end position="157"/>
    </location>
</feature>
<dbReference type="SUPFAM" id="SSF52540">
    <property type="entry name" value="P-loop containing nucleoside triphosphate hydrolases"/>
    <property type="match status" value="2"/>
</dbReference>
<keyword evidence="12" id="KW-0539">Nucleus</keyword>
<dbReference type="GO" id="GO:0016818">
    <property type="term" value="F:hydrolase activity, acting on acid anhydrides, in phosphorus-containing anhydrides"/>
    <property type="evidence" value="ECO:0007669"/>
    <property type="project" value="InterPro"/>
</dbReference>
<name>A0A369K6G5_HYPMA</name>
<evidence type="ECO:0000256" key="3">
    <source>
        <dbReference type="ARBA" id="ARBA00022723"/>
    </source>
</evidence>
<feature type="domain" description="RING-type" evidence="15">
    <location>
        <begin position="903"/>
        <end position="948"/>
    </location>
</feature>
<evidence type="ECO:0000256" key="11">
    <source>
        <dbReference type="ARBA" id="ARBA00023204"/>
    </source>
</evidence>
<evidence type="ECO:0000259" key="17">
    <source>
        <dbReference type="PROSITE" id="PS51194"/>
    </source>
</evidence>
<feature type="region of interest" description="Disordered" evidence="14">
    <location>
        <begin position="193"/>
        <end position="217"/>
    </location>
</feature>
<dbReference type="Pfam" id="PF08797">
    <property type="entry name" value="HIRAN"/>
    <property type="match status" value="1"/>
</dbReference>
<evidence type="ECO:0000259" key="16">
    <source>
        <dbReference type="PROSITE" id="PS51192"/>
    </source>
</evidence>
<dbReference type="GO" id="GO:0008270">
    <property type="term" value="F:zinc ion binding"/>
    <property type="evidence" value="ECO:0007669"/>
    <property type="project" value="UniProtKB-KW"/>
</dbReference>
<evidence type="ECO:0000256" key="8">
    <source>
        <dbReference type="ARBA" id="ARBA00022806"/>
    </source>
</evidence>
<dbReference type="Pfam" id="PF00271">
    <property type="entry name" value="Helicase_C"/>
    <property type="match status" value="1"/>
</dbReference>
<evidence type="ECO:0000256" key="13">
    <source>
        <dbReference type="PROSITE-ProRule" id="PRU00175"/>
    </source>
</evidence>
<keyword evidence="8" id="KW-0347">Helicase</keyword>
<organism evidence="18 19">
    <name type="scientific">Hypsizygus marmoreus</name>
    <name type="common">White beech mushroom</name>
    <name type="synonym">Agaricus marmoreus</name>
    <dbReference type="NCBI Taxonomy" id="39966"/>
    <lineage>
        <taxon>Eukaryota</taxon>
        <taxon>Fungi</taxon>
        <taxon>Dikarya</taxon>
        <taxon>Basidiomycota</taxon>
        <taxon>Agaricomycotina</taxon>
        <taxon>Agaricomycetes</taxon>
        <taxon>Agaricomycetidae</taxon>
        <taxon>Agaricales</taxon>
        <taxon>Tricholomatineae</taxon>
        <taxon>Lyophyllaceae</taxon>
        <taxon>Hypsizygus</taxon>
    </lineage>
</organism>
<dbReference type="EMBL" id="LUEZ02000010">
    <property type="protein sequence ID" value="RDB29142.1"/>
    <property type="molecule type" value="Genomic_DNA"/>
</dbReference>
<comment type="caution">
    <text evidence="18">The sequence shown here is derived from an EMBL/GenBank/DDBJ whole genome shotgun (WGS) entry which is preliminary data.</text>
</comment>
<dbReference type="GO" id="GO:0004386">
    <property type="term" value="F:helicase activity"/>
    <property type="evidence" value="ECO:0007669"/>
    <property type="project" value="UniProtKB-KW"/>
</dbReference>
<evidence type="ECO:0000256" key="12">
    <source>
        <dbReference type="ARBA" id="ARBA00023242"/>
    </source>
</evidence>
<dbReference type="InterPro" id="IPR013083">
    <property type="entry name" value="Znf_RING/FYVE/PHD"/>
</dbReference>
<dbReference type="Pfam" id="PF00097">
    <property type="entry name" value="zf-C3HC4"/>
    <property type="match status" value="1"/>
</dbReference>
<dbReference type="Gene3D" id="3.40.50.300">
    <property type="entry name" value="P-loop containing nucleotide triphosphate hydrolases"/>
    <property type="match status" value="2"/>
</dbReference>
<keyword evidence="19" id="KW-1185">Reference proteome</keyword>
<dbReference type="PROSITE" id="PS50089">
    <property type="entry name" value="ZF_RING_2"/>
    <property type="match status" value="1"/>
</dbReference>
<dbReference type="InterPro" id="IPR027417">
    <property type="entry name" value="P-loop_NTPase"/>
</dbReference>
<dbReference type="CDD" id="cd18008">
    <property type="entry name" value="DEXDc_SHPRH-like"/>
    <property type="match status" value="1"/>
</dbReference>
<accession>A0A369K6G5</accession>
<reference evidence="18" key="1">
    <citation type="submission" date="2018-04" db="EMBL/GenBank/DDBJ databases">
        <title>Whole genome sequencing of Hypsizygus marmoreus.</title>
        <authorList>
            <person name="Choi I.-G."/>
            <person name="Min B."/>
            <person name="Kim J.-G."/>
            <person name="Kim S."/>
            <person name="Oh Y.-L."/>
            <person name="Kong W.-S."/>
            <person name="Park H."/>
            <person name="Jeong J."/>
            <person name="Song E.-S."/>
        </authorList>
    </citation>
    <scope>NUCLEOTIDE SEQUENCE [LARGE SCALE GENOMIC DNA]</scope>
    <source>
        <strain evidence="18">51987-8</strain>
    </source>
</reference>
<feature type="compositionally biased region" description="Low complexity" evidence="14">
    <location>
        <begin position="48"/>
        <end position="61"/>
    </location>
</feature>
<feature type="domain" description="Helicase ATP-binding" evidence="16">
    <location>
        <begin position="590"/>
        <end position="729"/>
    </location>
</feature>
<feature type="compositionally biased region" description="Polar residues" evidence="14">
    <location>
        <begin position="1"/>
        <end position="16"/>
    </location>
</feature>
<dbReference type="InterPro" id="IPR014905">
    <property type="entry name" value="HIRAN"/>
</dbReference>
<dbReference type="PROSITE" id="PS51194">
    <property type="entry name" value="HELICASE_CTER"/>
    <property type="match status" value="1"/>
</dbReference>
<dbReference type="CDD" id="cd18793">
    <property type="entry name" value="SF2_C_SNF"/>
    <property type="match status" value="1"/>
</dbReference>
<dbReference type="Gene3D" id="3.30.40.10">
    <property type="entry name" value="Zinc/RING finger domain, C3HC4 (zinc finger)"/>
    <property type="match status" value="1"/>
</dbReference>
<dbReference type="FunCoup" id="A0A369K6G5">
    <property type="interactions" value="237"/>
</dbReference>
<evidence type="ECO:0000256" key="5">
    <source>
        <dbReference type="ARBA" id="ARBA00022763"/>
    </source>
</evidence>
<dbReference type="InterPro" id="IPR018957">
    <property type="entry name" value="Znf_C3HC4_RING-type"/>
</dbReference>
<dbReference type="AlphaFoldDB" id="A0A369K6G5"/>
<dbReference type="PANTHER" id="PTHR45626:SF22">
    <property type="entry name" value="DNA REPAIR PROTEIN RAD5"/>
    <property type="match status" value="1"/>
</dbReference>
<dbReference type="InterPro" id="IPR049730">
    <property type="entry name" value="SNF2/RAD54-like_C"/>
</dbReference>
<evidence type="ECO:0000313" key="19">
    <source>
        <dbReference type="Proteomes" id="UP000076154"/>
    </source>
</evidence>
<evidence type="ECO:0000256" key="4">
    <source>
        <dbReference type="ARBA" id="ARBA00022741"/>
    </source>
</evidence>
<evidence type="ECO:0000256" key="6">
    <source>
        <dbReference type="ARBA" id="ARBA00022771"/>
    </source>
</evidence>
<dbReference type="SMART" id="SM00184">
    <property type="entry name" value="RING"/>
    <property type="match status" value="1"/>
</dbReference>
<dbReference type="InParanoid" id="A0A369K6G5"/>
<protein>
    <submittedName>
        <fullName evidence="18">DNA repair protein RAD5</fullName>
    </submittedName>
</protein>
<evidence type="ECO:0000256" key="9">
    <source>
        <dbReference type="ARBA" id="ARBA00022833"/>
    </source>
</evidence>
<keyword evidence="4" id="KW-0547">Nucleotide-binding</keyword>
<sequence length="1166" mass="130276">MSLSRTRPCLTLTQPTMDDELSDGPPSGLFFAGSDDEDEDVAMERPESPTGPTSGASSPPSLFIQDSDDDEPMEPIEHSPLPHKRKIIIPDDVLDEALELPSAGPSSRHSSSSRTLDEVSKKSASPTPKSKPSKKSDSRPPAKKRRISPPAASSTPLPFPPTYLGEILIPNAWSNVSGKGYIKCNDPIQIHRDEQVESKPGPSKSAANGKKGDGKKQMSLTAMLKPLPSKAKKKVKTDSIVRILNSRGTEFGRLPTDVSWWVAKLLDLGIVEFRGTMTDCPDKLTTGVSLFVTLQVYILASAFKSPTLNQTDDTRNTMFNEGQETLDEKTLRERKESVLKLFEVIELKPQAGANFRGPQAEEKVHEEALKRLAKRKVKTVTEIVGDNEEIEVDDAEDLSKNEIDTIYKRAQHNDRTMGLMEPADTFTLTLRGYQKQALLWMHSLESGKMDAREATSMHPLWSQYFFPEKPVMDGNAIDLTADDKPFYMNPYSGEMSLDFPKAERKCKGGILAYFFLYDVLVHTNLAFHALSSAEMGMGKTIMLSALIHTSPPSEEDADSTAAPGKSRQLKLNNAFRPAPQRKTKKSPSATLIVAPTSLLAQWSEELQRSSKPGTVKTLVWHGQNRLDLEAAIEDDRDDDKSIKVIITSYGVLASEHAKSEKAGSSRSLVFEIEWLRVVLDEAHSCKSRSSKTAKAVYALQARRRWAVTGTPIVNKLEDLYSLLKFLDFRPWSDFAFFRSFITLPFLARDPKAIEIVQVILESILLRREKNMRDTDGNKIVELPTKEVVVENLEFSPLERKIYDQIYISAKRDFERLNAKGLVSRNYTHILAMLMRLRRAVLHPSLVLTADDERALSSDGDGAVDVNDMIRRFAEAESASEGSSKNTFAEDVLANLADAEAEECPICLDVMETPMIIPGCMHQCCKDCILAHLATCEERHEESRCPTCSQGPIIASDLLEVVRRKKNPEISSSQASQPEVTLRRNDFMSSTKLQALVKNLHRLRDQDPCFRAVVFSQFTSFLDLIEVVLKRERFEQYRFDGSMDIKKKNAAVNGFREPSRKPKVLIISLKAGGVGLNLTTANHVFMMDCWWNAATENQAIDRVHRIGQDKTVYVKHFIIANTIEGRILQIQKRKTAIVKEAFRGTQAPGASTDPESIENLKIMFGDD</sequence>
<dbReference type="InterPro" id="IPR001841">
    <property type="entry name" value="Znf_RING"/>
</dbReference>
<dbReference type="PANTHER" id="PTHR45626">
    <property type="entry name" value="TRANSCRIPTION TERMINATION FACTOR 2-RELATED"/>
    <property type="match status" value="1"/>
</dbReference>
<keyword evidence="10" id="KW-0067">ATP-binding</keyword>
<dbReference type="InterPro" id="IPR000330">
    <property type="entry name" value="SNF2_N"/>
</dbReference>
<keyword evidence="11" id="KW-0234">DNA repair</keyword>
<evidence type="ECO:0000313" key="18">
    <source>
        <dbReference type="EMBL" id="RDB29142.1"/>
    </source>
</evidence>
<keyword evidence="5" id="KW-0227">DNA damage</keyword>